<gene>
    <name evidence="2" type="ORF">C2G38_2149325</name>
</gene>
<dbReference type="Proteomes" id="UP000266673">
    <property type="component" value="Unassembled WGS sequence"/>
</dbReference>
<name>A0A397U506_9GLOM</name>
<dbReference type="AlphaFoldDB" id="A0A397U506"/>
<evidence type="ECO:0000313" key="3">
    <source>
        <dbReference type="Proteomes" id="UP000266673"/>
    </source>
</evidence>
<protein>
    <submittedName>
        <fullName evidence="2">Uncharacterized protein</fullName>
    </submittedName>
</protein>
<reference evidence="2 3" key="1">
    <citation type="submission" date="2018-06" db="EMBL/GenBank/DDBJ databases">
        <title>Comparative genomics reveals the genomic features of Rhizophagus irregularis, R. cerebriforme, R. diaphanum and Gigaspora rosea, and their symbiotic lifestyle signature.</title>
        <authorList>
            <person name="Morin E."/>
            <person name="San Clemente H."/>
            <person name="Chen E.C.H."/>
            <person name="De La Providencia I."/>
            <person name="Hainaut M."/>
            <person name="Kuo A."/>
            <person name="Kohler A."/>
            <person name="Murat C."/>
            <person name="Tang N."/>
            <person name="Roy S."/>
            <person name="Loubradou J."/>
            <person name="Henrissat B."/>
            <person name="Grigoriev I.V."/>
            <person name="Corradi N."/>
            <person name="Roux C."/>
            <person name="Martin F.M."/>
        </authorList>
    </citation>
    <scope>NUCLEOTIDE SEQUENCE [LARGE SCALE GENOMIC DNA]</scope>
    <source>
        <strain evidence="2 3">DAOM 194757</strain>
    </source>
</reference>
<feature type="region of interest" description="Disordered" evidence="1">
    <location>
        <begin position="16"/>
        <end position="62"/>
    </location>
</feature>
<organism evidence="2 3">
    <name type="scientific">Gigaspora rosea</name>
    <dbReference type="NCBI Taxonomy" id="44941"/>
    <lineage>
        <taxon>Eukaryota</taxon>
        <taxon>Fungi</taxon>
        <taxon>Fungi incertae sedis</taxon>
        <taxon>Mucoromycota</taxon>
        <taxon>Glomeromycotina</taxon>
        <taxon>Glomeromycetes</taxon>
        <taxon>Diversisporales</taxon>
        <taxon>Gigasporaceae</taxon>
        <taxon>Gigaspora</taxon>
    </lineage>
</organism>
<evidence type="ECO:0000256" key="1">
    <source>
        <dbReference type="SAM" id="MobiDB-lite"/>
    </source>
</evidence>
<feature type="non-terminal residue" evidence="2">
    <location>
        <position position="329"/>
    </location>
</feature>
<keyword evidence="3" id="KW-1185">Reference proteome</keyword>
<dbReference type="EMBL" id="QKWP01002313">
    <property type="protein sequence ID" value="RIB03839.1"/>
    <property type="molecule type" value="Genomic_DNA"/>
</dbReference>
<proteinExistence type="predicted"/>
<sequence length="329" mass="38390">MVLFTGTWDRKYQLKMPPKVSSSRKPVTRKTRNTTKKSTQIEPDVSEHLQTSKRPRKSNQVKENINLDLENISLDNVQSNTHIERYQRSCSPSVEPQSRETYNEIQQNQRNTQIYDSPNYNSIGSSAHLPFDANIYQHKAPLQRSDRCLFNQNHYDLDEDESSEDENFSSFGQNYNSKPLKELSHSNIQSNMQNVNSYLEFSQVDYFVCKKWSFFQDETHLIRWLEARKDIVLQVSSNSTPNLAKILSEQSQILFLRTRVPMKRTRTSLIKSVIPNMVKTHPDWNTISTKLRQAFKNFCSAYNDDVSKLASQLIEKNAILLLLIIIYII</sequence>
<comment type="caution">
    <text evidence="2">The sequence shown here is derived from an EMBL/GenBank/DDBJ whole genome shotgun (WGS) entry which is preliminary data.</text>
</comment>
<feature type="compositionally biased region" description="Basic residues" evidence="1">
    <location>
        <begin position="26"/>
        <end position="35"/>
    </location>
</feature>
<evidence type="ECO:0000313" key="2">
    <source>
        <dbReference type="EMBL" id="RIB03839.1"/>
    </source>
</evidence>
<accession>A0A397U506</accession>
<dbReference type="OrthoDB" id="2488861at2759"/>